<comment type="caution">
    <text evidence="1">The sequence shown here is derived from an EMBL/GenBank/DDBJ whole genome shotgun (WGS) entry which is preliminary data.</text>
</comment>
<name>A0ABU1D878_9BURK</name>
<protein>
    <submittedName>
        <fullName evidence="1">Uncharacterized protein</fullName>
    </submittedName>
</protein>
<reference evidence="1 2" key="1">
    <citation type="submission" date="2023-08" db="EMBL/GenBank/DDBJ databases">
        <title>Alcaligenaceae gen. nov., a novel taxon isolated from the sludge of Yixing Pesticide Factory.</title>
        <authorList>
            <person name="Ruan L."/>
        </authorList>
    </citation>
    <scope>NUCLEOTIDE SEQUENCE [LARGE SCALE GENOMIC DNA]</scope>
    <source>
        <strain evidence="1 2">LG-2</strain>
    </source>
</reference>
<evidence type="ECO:0000313" key="2">
    <source>
        <dbReference type="Proteomes" id="UP001232156"/>
    </source>
</evidence>
<proteinExistence type="predicted"/>
<accession>A0ABU1D878</accession>
<organism evidence="1 2">
    <name type="scientific">Yanghanlia caeni</name>
    <dbReference type="NCBI Taxonomy" id="3064283"/>
    <lineage>
        <taxon>Bacteria</taxon>
        <taxon>Pseudomonadati</taxon>
        <taxon>Pseudomonadota</taxon>
        <taxon>Betaproteobacteria</taxon>
        <taxon>Burkholderiales</taxon>
        <taxon>Alcaligenaceae</taxon>
        <taxon>Yanghanlia</taxon>
    </lineage>
</organism>
<dbReference type="EMBL" id="JAUZQE010000031">
    <property type="protein sequence ID" value="MDR4126635.1"/>
    <property type="molecule type" value="Genomic_DNA"/>
</dbReference>
<dbReference type="RefSeq" id="WP_347287355.1">
    <property type="nucleotide sequence ID" value="NZ_JAUZQE010000031.1"/>
</dbReference>
<gene>
    <name evidence="1" type="ORF">Q8947_11655</name>
</gene>
<sequence>MQANHTSSFHSIPNESRDRDFESFKSQKALGGQITSYFEDFIYNSVRIAFDEAWMRGLKWGWAQVNLELNERANSYISRTLGLIYKGTQGYSASARPTCGLRREETLDTQWFKSVVAHAIYSHVNQLAGFHRFQNPNPETLSTNLFYFYFSAMSTAWQVGWMRGEAHARELAQQREQQPYGILNSAQRDILDLERMKVNDIARRVFGLTPSQQASFDRWRDSFFSKGDYACA</sequence>
<evidence type="ECO:0000313" key="1">
    <source>
        <dbReference type="EMBL" id="MDR4126635.1"/>
    </source>
</evidence>
<dbReference type="Proteomes" id="UP001232156">
    <property type="component" value="Unassembled WGS sequence"/>
</dbReference>
<keyword evidence="2" id="KW-1185">Reference proteome</keyword>